<accession>A0A654M2K5</accession>
<dbReference type="InterPro" id="IPR015797">
    <property type="entry name" value="NUDIX_hydrolase-like_dom_sf"/>
</dbReference>
<sequence>MNKDCYCHPLNRVTAICSNNLNKILFLRTQEAENTNILSLPGDFVRYGEMAEEALRRSIFHQTTLCVEPIEILGIYSNIDDQIGLHVIESVFVCIITNIPEKGLQIGSAQCVWVDRDQIQNMEPSIYNIKIIKDYYSWRIQKSTFWTTKP</sequence>
<organism evidence="2 3">
    <name type="scientific">Candidatus Nitrosocosmicus oleophilus</name>
    <dbReference type="NCBI Taxonomy" id="1353260"/>
    <lineage>
        <taxon>Archaea</taxon>
        <taxon>Nitrososphaerota</taxon>
        <taxon>Nitrososphaeria</taxon>
        <taxon>Nitrososphaerales</taxon>
        <taxon>Nitrososphaeraceae</taxon>
        <taxon>Candidatus Nitrosocosmicus</taxon>
    </lineage>
</organism>
<gene>
    <name evidence="2" type="ORF">NMY3_02507</name>
</gene>
<name>A0A654M2K5_9ARCH</name>
<dbReference type="AlphaFoldDB" id="A0A654M2K5"/>
<dbReference type="Proteomes" id="UP000058925">
    <property type="component" value="Chromosome"/>
</dbReference>
<dbReference type="InterPro" id="IPR000086">
    <property type="entry name" value="NUDIX_hydrolase_dom"/>
</dbReference>
<dbReference type="EMBL" id="CP012850">
    <property type="protein sequence ID" value="ALI36699.1"/>
    <property type="molecule type" value="Genomic_DNA"/>
</dbReference>
<evidence type="ECO:0000313" key="2">
    <source>
        <dbReference type="EMBL" id="ALI36699.1"/>
    </source>
</evidence>
<feature type="domain" description="Nudix hydrolase" evidence="1">
    <location>
        <begin position="9"/>
        <end position="137"/>
    </location>
</feature>
<dbReference type="GeneID" id="60422448"/>
<keyword evidence="3" id="KW-1185">Reference proteome</keyword>
<dbReference type="KEGG" id="taa:NMY3_02507"/>
<proteinExistence type="predicted"/>
<protein>
    <submittedName>
        <fullName evidence="2">NUDIX domain protein</fullName>
    </submittedName>
</protein>
<reference evidence="3" key="1">
    <citation type="submission" date="2015-10" db="EMBL/GenBank/DDBJ databases">
        <title>Niche specialization of a soil ammonia-oxidizing archaeon, Candidatus Nitrosocosmicus oleophilus.</title>
        <authorList>
            <person name="Jung M.-Y."/>
            <person name="Rhee S.-K."/>
        </authorList>
    </citation>
    <scope>NUCLEOTIDE SEQUENCE [LARGE SCALE GENOMIC DNA]</scope>
    <source>
        <strain evidence="3">MY3</strain>
    </source>
</reference>
<evidence type="ECO:0000259" key="1">
    <source>
        <dbReference type="PROSITE" id="PS51462"/>
    </source>
</evidence>
<dbReference type="OrthoDB" id="40462at2157"/>
<dbReference type="PANTHER" id="PTHR43736">
    <property type="entry name" value="ADP-RIBOSE PYROPHOSPHATASE"/>
    <property type="match status" value="1"/>
</dbReference>
<dbReference type="Pfam" id="PF00293">
    <property type="entry name" value="NUDIX"/>
    <property type="match status" value="1"/>
</dbReference>
<evidence type="ECO:0000313" key="3">
    <source>
        <dbReference type="Proteomes" id="UP000058925"/>
    </source>
</evidence>
<dbReference type="Gene3D" id="3.90.79.10">
    <property type="entry name" value="Nucleoside Triphosphate Pyrophosphohydrolase"/>
    <property type="match status" value="1"/>
</dbReference>
<dbReference type="RefSeq" id="WP_196815922.1">
    <property type="nucleotide sequence ID" value="NZ_CP012850.1"/>
</dbReference>
<dbReference type="PROSITE" id="PS51462">
    <property type="entry name" value="NUDIX"/>
    <property type="match status" value="1"/>
</dbReference>
<dbReference type="PANTHER" id="PTHR43736:SF1">
    <property type="entry name" value="DIHYDRONEOPTERIN TRIPHOSPHATE DIPHOSPHATASE"/>
    <property type="match status" value="1"/>
</dbReference>
<dbReference type="SUPFAM" id="SSF55811">
    <property type="entry name" value="Nudix"/>
    <property type="match status" value="1"/>
</dbReference>